<reference evidence="8" key="1">
    <citation type="journal article" date="2013" name="Environ. Microbiol.">
        <title>Microbiota from the distal guts of lean and obese adolescents exhibit partial functional redundancy besides clear differences in community structure.</title>
        <authorList>
            <person name="Ferrer M."/>
            <person name="Ruiz A."/>
            <person name="Lanza F."/>
            <person name="Haange S.B."/>
            <person name="Oberbach A."/>
            <person name="Till H."/>
            <person name="Bargiela R."/>
            <person name="Campoy C."/>
            <person name="Segura M.T."/>
            <person name="Richter M."/>
            <person name="von Bergen M."/>
            <person name="Seifert J."/>
            <person name="Suarez A."/>
        </authorList>
    </citation>
    <scope>NUCLEOTIDE SEQUENCE</scope>
</reference>
<dbReference type="CDD" id="cd00082">
    <property type="entry name" value="HisKA"/>
    <property type="match status" value="1"/>
</dbReference>
<evidence type="ECO:0000256" key="5">
    <source>
        <dbReference type="ARBA" id="ARBA00022777"/>
    </source>
</evidence>
<keyword evidence="4" id="KW-0808">Transferase</keyword>
<evidence type="ECO:0000313" key="8">
    <source>
        <dbReference type="EMBL" id="EKC54433.1"/>
    </source>
</evidence>
<dbReference type="PROSITE" id="PS50109">
    <property type="entry name" value="HIS_KIN"/>
    <property type="match status" value="1"/>
</dbReference>
<evidence type="ECO:0000256" key="3">
    <source>
        <dbReference type="ARBA" id="ARBA00022553"/>
    </source>
</evidence>
<dbReference type="Pfam" id="PF00512">
    <property type="entry name" value="HisKA"/>
    <property type="match status" value="1"/>
</dbReference>
<comment type="catalytic activity">
    <reaction evidence="1">
        <text>ATP + protein L-histidine = ADP + protein N-phospho-L-histidine.</text>
        <dbReference type="EC" id="2.7.13.3"/>
    </reaction>
</comment>
<gene>
    <name evidence="8" type="ORF">OBE_12090</name>
</gene>
<dbReference type="SUPFAM" id="SSF47384">
    <property type="entry name" value="Homodimeric domain of signal transducing histidine kinase"/>
    <property type="match status" value="1"/>
</dbReference>
<evidence type="ECO:0000256" key="6">
    <source>
        <dbReference type="ARBA" id="ARBA00023012"/>
    </source>
</evidence>
<dbReference type="PANTHER" id="PTHR45453:SF1">
    <property type="entry name" value="PHOSPHATE REGULON SENSOR PROTEIN PHOR"/>
    <property type="match status" value="1"/>
</dbReference>
<keyword evidence="5 8" id="KW-0418">Kinase</keyword>
<dbReference type="InterPro" id="IPR003661">
    <property type="entry name" value="HisK_dim/P_dom"/>
</dbReference>
<dbReference type="Pfam" id="PF02518">
    <property type="entry name" value="HATPase_c"/>
    <property type="match status" value="1"/>
</dbReference>
<feature type="domain" description="Histidine kinase" evidence="7">
    <location>
        <begin position="3"/>
        <end position="216"/>
    </location>
</feature>
<dbReference type="Gene3D" id="1.10.287.130">
    <property type="match status" value="1"/>
</dbReference>
<evidence type="ECO:0000256" key="1">
    <source>
        <dbReference type="ARBA" id="ARBA00000085"/>
    </source>
</evidence>
<dbReference type="InterPro" id="IPR050351">
    <property type="entry name" value="BphY/WalK/GraS-like"/>
</dbReference>
<dbReference type="GO" id="GO:0016036">
    <property type="term" value="P:cellular response to phosphate starvation"/>
    <property type="evidence" value="ECO:0007669"/>
    <property type="project" value="TreeGrafter"/>
</dbReference>
<comment type="caution">
    <text evidence="8">The sequence shown here is derived from an EMBL/GenBank/DDBJ whole genome shotgun (WGS) entry which is preliminary data.</text>
</comment>
<dbReference type="InterPro" id="IPR003594">
    <property type="entry name" value="HATPase_dom"/>
</dbReference>
<accession>K1SAI9</accession>
<dbReference type="GO" id="GO:0000155">
    <property type="term" value="F:phosphorelay sensor kinase activity"/>
    <property type="evidence" value="ECO:0007669"/>
    <property type="project" value="InterPro"/>
</dbReference>
<evidence type="ECO:0000256" key="2">
    <source>
        <dbReference type="ARBA" id="ARBA00012438"/>
    </source>
</evidence>
<dbReference type="PANTHER" id="PTHR45453">
    <property type="entry name" value="PHOSPHATE REGULON SENSOR PROTEIN PHOR"/>
    <property type="match status" value="1"/>
</dbReference>
<dbReference type="InterPro" id="IPR005467">
    <property type="entry name" value="His_kinase_dom"/>
</dbReference>
<protein>
    <recommendedName>
        <fullName evidence="2">histidine kinase</fullName>
        <ecNumber evidence="2">2.7.13.3</ecNumber>
    </recommendedName>
</protein>
<dbReference type="EMBL" id="AJWZ01008320">
    <property type="protein sequence ID" value="EKC54433.1"/>
    <property type="molecule type" value="Genomic_DNA"/>
</dbReference>
<dbReference type="AlphaFoldDB" id="K1SAI9"/>
<dbReference type="SMART" id="SM00387">
    <property type="entry name" value="HATPase_c"/>
    <property type="match status" value="1"/>
</dbReference>
<evidence type="ECO:0000259" key="7">
    <source>
        <dbReference type="PROSITE" id="PS50109"/>
    </source>
</evidence>
<keyword evidence="6" id="KW-0902">Two-component regulatory system</keyword>
<dbReference type="GO" id="GO:0005886">
    <property type="term" value="C:plasma membrane"/>
    <property type="evidence" value="ECO:0007669"/>
    <property type="project" value="TreeGrafter"/>
</dbReference>
<dbReference type="SUPFAM" id="SSF55874">
    <property type="entry name" value="ATPase domain of HSP90 chaperone/DNA topoisomerase II/histidine kinase"/>
    <property type="match status" value="1"/>
</dbReference>
<dbReference type="CDD" id="cd00075">
    <property type="entry name" value="HATPase"/>
    <property type="match status" value="1"/>
</dbReference>
<dbReference type="Gene3D" id="3.30.565.10">
    <property type="entry name" value="Histidine kinase-like ATPase, C-terminal domain"/>
    <property type="match status" value="1"/>
</dbReference>
<organism evidence="8">
    <name type="scientific">human gut metagenome</name>
    <dbReference type="NCBI Taxonomy" id="408170"/>
    <lineage>
        <taxon>unclassified sequences</taxon>
        <taxon>metagenomes</taxon>
        <taxon>organismal metagenomes</taxon>
    </lineage>
</organism>
<dbReference type="InterPro" id="IPR036890">
    <property type="entry name" value="HATPase_C_sf"/>
</dbReference>
<dbReference type="InterPro" id="IPR036097">
    <property type="entry name" value="HisK_dim/P_sf"/>
</dbReference>
<proteinExistence type="predicted"/>
<dbReference type="EC" id="2.7.13.3" evidence="2"/>
<name>K1SAI9_9ZZZZ</name>
<sequence length="217" mass="24277">MLLFRHDLRTPLTLLKGHATMLLPLFPKDLVSQQEILDEISVMSKNISRLEKYVNAMTNLYRLEDIDIPRQQITFHSLIDNFNNTAEALCYDKHFSITTSGNNITLFINLDTVMQIYENLLSNSIRYAKSDIAISVVIENDNLVISVSDDGCGFKNIDIEKATLPFYKSSKDIATEHLGLGLNISKILSERHGGNIQIANNKAGGACVTVKINCNES</sequence>
<dbReference type="GO" id="GO:0004721">
    <property type="term" value="F:phosphoprotein phosphatase activity"/>
    <property type="evidence" value="ECO:0007669"/>
    <property type="project" value="TreeGrafter"/>
</dbReference>
<keyword evidence="3" id="KW-0597">Phosphoprotein</keyword>
<evidence type="ECO:0000256" key="4">
    <source>
        <dbReference type="ARBA" id="ARBA00022679"/>
    </source>
</evidence>